<evidence type="ECO:0000313" key="3">
    <source>
        <dbReference type="Proteomes" id="UP000835052"/>
    </source>
</evidence>
<accession>A0A8S1H226</accession>
<dbReference type="AlphaFoldDB" id="A0A8S1H226"/>
<gene>
    <name evidence="2" type="ORF">CAUJ_LOCUS6255</name>
</gene>
<dbReference type="Proteomes" id="UP000835052">
    <property type="component" value="Unassembled WGS sequence"/>
</dbReference>
<protein>
    <submittedName>
        <fullName evidence="2">Uncharacterized protein</fullName>
    </submittedName>
</protein>
<feature type="compositionally biased region" description="Basic and acidic residues" evidence="1">
    <location>
        <begin position="37"/>
        <end position="49"/>
    </location>
</feature>
<evidence type="ECO:0000256" key="1">
    <source>
        <dbReference type="SAM" id="MobiDB-lite"/>
    </source>
</evidence>
<name>A0A8S1H226_9PELO</name>
<evidence type="ECO:0000313" key="2">
    <source>
        <dbReference type="EMBL" id="CAD6190336.1"/>
    </source>
</evidence>
<sequence>MTNWEVLIETLGRGLPTTQRTAAKAQKRRGMGAGRGGSERVCTRRRTADGEPVPLAHRQLATSSAANEKKTKQGHRMRANTTSSKGHPRLRKLSECPLDGGLASSGFK</sequence>
<keyword evidence="3" id="KW-1185">Reference proteome</keyword>
<proteinExistence type="predicted"/>
<feature type="region of interest" description="Disordered" evidence="1">
    <location>
        <begin position="9"/>
        <end position="108"/>
    </location>
</feature>
<comment type="caution">
    <text evidence="2">The sequence shown here is derived from an EMBL/GenBank/DDBJ whole genome shotgun (WGS) entry which is preliminary data.</text>
</comment>
<organism evidence="2 3">
    <name type="scientific">Caenorhabditis auriculariae</name>
    <dbReference type="NCBI Taxonomy" id="2777116"/>
    <lineage>
        <taxon>Eukaryota</taxon>
        <taxon>Metazoa</taxon>
        <taxon>Ecdysozoa</taxon>
        <taxon>Nematoda</taxon>
        <taxon>Chromadorea</taxon>
        <taxon>Rhabditida</taxon>
        <taxon>Rhabditina</taxon>
        <taxon>Rhabditomorpha</taxon>
        <taxon>Rhabditoidea</taxon>
        <taxon>Rhabditidae</taxon>
        <taxon>Peloderinae</taxon>
        <taxon>Caenorhabditis</taxon>
    </lineage>
</organism>
<reference evidence="2" key="1">
    <citation type="submission" date="2020-10" db="EMBL/GenBank/DDBJ databases">
        <authorList>
            <person name="Kikuchi T."/>
        </authorList>
    </citation>
    <scope>NUCLEOTIDE SEQUENCE</scope>
    <source>
        <strain evidence="2">NKZ352</strain>
    </source>
</reference>
<dbReference type="EMBL" id="CAJGYM010000015">
    <property type="protein sequence ID" value="CAD6190336.1"/>
    <property type="molecule type" value="Genomic_DNA"/>
</dbReference>